<protein>
    <submittedName>
        <fullName evidence="1">Uncharacterized protein</fullName>
    </submittedName>
</protein>
<evidence type="ECO:0000313" key="1">
    <source>
        <dbReference type="EMBL" id="JAD58245.1"/>
    </source>
</evidence>
<organism evidence="1">
    <name type="scientific">Arundo donax</name>
    <name type="common">Giant reed</name>
    <name type="synonym">Donax arundinaceus</name>
    <dbReference type="NCBI Taxonomy" id="35708"/>
    <lineage>
        <taxon>Eukaryota</taxon>
        <taxon>Viridiplantae</taxon>
        <taxon>Streptophyta</taxon>
        <taxon>Embryophyta</taxon>
        <taxon>Tracheophyta</taxon>
        <taxon>Spermatophyta</taxon>
        <taxon>Magnoliopsida</taxon>
        <taxon>Liliopsida</taxon>
        <taxon>Poales</taxon>
        <taxon>Poaceae</taxon>
        <taxon>PACMAD clade</taxon>
        <taxon>Arundinoideae</taxon>
        <taxon>Arundineae</taxon>
        <taxon>Arundo</taxon>
    </lineage>
</organism>
<dbReference type="EMBL" id="GBRH01239650">
    <property type="protein sequence ID" value="JAD58245.1"/>
    <property type="molecule type" value="Transcribed_RNA"/>
</dbReference>
<name>A0A0A9BAK8_ARUDO</name>
<proteinExistence type="predicted"/>
<accession>A0A0A9BAK8</accession>
<reference evidence="1" key="1">
    <citation type="submission" date="2014-09" db="EMBL/GenBank/DDBJ databases">
        <authorList>
            <person name="Magalhaes I.L.F."/>
            <person name="Oliveira U."/>
            <person name="Santos F.R."/>
            <person name="Vidigal T.H.D.A."/>
            <person name="Brescovit A.D."/>
            <person name="Santos A.J."/>
        </authorList>
    </citation>
    <scope>NUCLEOTIDE SEQUENCE</scope>
    <source>
        <tissue evidence="1">Shoot tissue taken approximately 20 cm above the soil surface</tissue>
    </source>
</reference>
<dbReference type="AlphaFoldDB" id="A0A0A9BAK8"/>
<reference evidence="1" key="2">
    <citation type="journal article" date="2015" name="Data Brief">
        <title>Shoot transcriptome of the giant reed, Arundo donax.</title>
        <authorList>
            <person name="Barrero R.A."/>
            <person name="Guerrero F.D."/>
            <person name="Moolhuijzen P."/>
            <person name="Goolsby J.A."/>
            <person name="Tidwell J."/>
            <person name="Bellgard S.E."/>
            <person name="Bellgard M.I."/>
        </authorList>
    </citation>
    <scope>NUCLEOTIDE SEQUENCE</scope>
    <source>
        <tissue evidence="1">Shoot tissue taken approximately 20 cm above the soil surface</tissue>
    </source>
</reference>
<sequence>MAERPLDVDVGADRKRFHVLGHEPSVGEFGVLVLEVNLHEEVEVGDLVHHARRRVRPHA</sequence>